<accession>A0A8H7E7M7</accession>
<keyword evidence="3" id="KW-1185">Reference proteome</keyword>
<name>A0A8H7E7M7_9EURO</name>
<evidence type="ECO:0000313" key="2">
    <source>
        <dbReference type="EMBL" id="KAF7509906.1"/>
    </source>
</evidence>
<feature type="region of interest" description="Disordered" evidence="1">
    <location>
        <begin position="50"/>
        <end position="76"/>
    </location>
</feature>
<dbReference type="EMBL" id="JAACFV010000036">
    <property type="protein sequence ID" value="KAF7509906.1"/>
    <property type="molecule type" value="Genomic_DNA"/>
</dbReference>
<sequence length="76" mass="8478">MNETTQPFPRGTDKTPLIVDTFSLIFSLCKSLHNMSRSIRHSLPPFRHQSLSNFPASNLTTGPLNPPLPIPHSVLQ</sequence>
<evidence type="ECO:0000313" key="3">
    <source>
        <dbReference type="Proteomes" id="UP000606974"/>
    </source>
</evidence>
<organism evidence="2 3">
    <name type="scientific">Endocarpon pusillum</name>
    <dbReference type="NCBI Taxonomy" id="364733"/>
    <lineage>
        <taxon>Eukaryota</taxon>
        <taxon>Fungi</taxon>
        <taxon>Dikarya</taxon>
        <taxon>Ascomycota</taxon>
        <taxon>Pezizomycotina</taxon>
        <taxon>Eurotiomycetes</taxon>
        <taxon>Chaetothyriomycetidae</taxon>
        <taxon>Verrucariales</taxon>
        <taxon>Verrucariaceae</taxon>
        <taxon>Endocarpon</taxon>
    </lineage>
</organism>
<proteinExistence type="predicted"/>
<comment type="caution">
    <text evidence="2">The sequence shown here is derived from an EMBL/GenBank/DDBJ whole genome shotgun (WGS) entry which is preliminary data.</text>
</comment>
<dbReference type="AlphaFoldDB" id="A0A8H7E7M7"/>
<protein>
    <submittedName>
        <fullName evidence="2">Uncharacterized protein</fullName>
    </submittedName>
</protein>
<gene>
    <name evidence="2" type="ORF">GJ744_007417</name>
</gene>
<evidence type="ECO:0000256" key="1">
    <source>
        <dbReference type="SAM" id="MobiDB-lite"/>
    </source>
</evidence>
<dbReference type="Proteomes" id="UP000606974">
    <property type="component" value="Unassembled WGS sequence"/>
</dbReference>
<reference evidence="2" key="1">
    <citation type="submission" date="2020-02" db="EMBL/GenBank/DDBJ databases">
        <authorList>
            <person name="Palmer J.M."/>
        </authorList>
    </citation>
    <scope>NUCLEOTIDE SEQUENCE</scope>
    <source>
        <strain evidence="2">EPUS1.4</strain>
        <tissue evidence="2">Thallus</tissue>
    </source>
</reference>